<dbReference type="EMBL" id="AWVF01000397">
    <property type="protein sequence ID" value="ERJ88926.1"/>
    <property type="molecule type" value="Genomic_DNA"/>
</dbReference>
<dbReference type="RefSeq" id="WP_021681273.1">
    <property type="nucleotide sequence ID" value="NZ_KI260339.1"/>
</dbReference>
<dbReference type="AlphaFoldDB" id="U2JRM6"/>
<dbReference type="HOGENOM" id="CLU_2169220_0_0_9"/>
<accession>U2JRM6</accession>
<dbReference type="Proteomes" id="UP000016662">
    <property type="component" value="Unassembled WGS sequence"/>
</dbReference>
<comment type="caution">
    <text evidence="1">The sequence shown here is derived from an EMBL/GenBank/DDBJ whole genome shotgun (WGS) entry which is preliminary data.</text>
</comment>
<keyword evidence="2" id="KW-1185">Reference proteome</keyword>
<evidence type="ECO:0000313" key="2">
    <source>
        <dbReference type="Proteomes" id="UP000016662"/>
    </source>
</evidence>
<sequence>MGCVFSKNTDAELHNVTFDCESPNCQRSIYSEAKKLMQSEKVYFNRVENGKKIPTVLSAQFAENLVRSRQSDMCILEHGEQMVDLSVRYTSQAIAAWNQIRNILKSGESK</sequence>
<gene>
    <name evidence="1" type="ORF">RUMCAL_03048</name>
</gene>
<proteinExistence type="predicted"/>
<reference evidence="1 2" key="1">
    <citation type="submission" date="2013-07" db="EMBL/GenBank/DDBJ databases">
        <authorList>
            <person name="Weinstock G."/>
            <person name="Sodergren E."/>
            <person name="Wylie T."/>
            <person name="Fulton L."/>
            <person name="Fulton R."/>
            <person name="Fronick C."/>
            <person name="O'Laughlin M."/>
            <person name="Godfrey J."/>
            <person name="Miner T."/>
            <person name="Herter B."/>
            <person name="Appelbaum E."/>
            <person name="Cordes M."/>
            <person name="Lek S."/>
            <person name="Wollam A."/>
            <person name="Pepin K.H."/>
            <person name="Palsikar V.B."/>
            <person name="Mitreva M."/>
            <person name="Wilson R.K."/>
        </authorList>
    </citation>
    <scope>NUCLEOTIDE SEQUENCE [LARGE SCALE GENOMIC DNA]</scope>
    <source>
        <strain evidence="1 2">ATCC 27760</strain>
    </source>
</reference>
<protein>
    <submittedName>
        <fullName evidence="1">Uncharacterized protein</fullName>
    </submittedName>
</protein>
<organism evidence="1 2">
    <name type="scientific">Ruminococcus callidus ATCC 27760</name>
    <dbReference type="NCBI Taxonomy" id="411473"/>
    <lineage>
        <taxon>Bacteria</taxon>
        <taxon>Bacillati</taxon>
        <taxon>Bacillota</taxon>
        <taxon>Clostridia</taxon>
        <taxon>Eubacteriales</taxon>
        <taxon>Oscillospiraceae</taxon>
        <taxon>Ruminococcus</taxon>
    </lineage>
</organism>
<name>U2JRM6_9FIRM</name>
<evidence type="ECO:0000313" key="1">
    <source>
        <dbReference type="EMBL" id="ERJ88926.1"/>
    </source>
</evidence>
<dbReference type="STRING" id="411473.RUMCAL_03048"/>